<name>A0A0G1PCC2_9BACT</name>
<proteinExistence type="predicted"/>
<evidence type="ECO:0000313" key="1">
    <source>
        <dbReference type="EMBL" id="KKU03048.1"/>
    </source>
</evidence>
<sequence>MLKIPKQIYFDQETLTLYSEYAQMEHKPFALVIREVLAEKAPAIKKRVAKTVTKSSSLLDLYGSVKSPYKKRFSSEEERASFEMRIRS</sequence>
<evidence type="ECO:0000313" key="2">
    <source>
        <dbReference type="Proteomes" id="UP000034264"/>
    </source>
</evidence>
<dbReference type="AlphaFoldDB" id="A0A0G1PCC2"/>
<accession>A0A0G1PCC2</accession>
<dbReference type="EMBL" id="LCKS01000004">
    <property type="protein sequence ID" value="KKU03048.1"/>
    <property type="molecule type" value="Genomic_DNA"/>
</dbReference>
<evidence type="ECO:0008006" key="3">
    <source>
        <dbReference type="Google" id="ProtNLM"/>
    </source>
</evidence>
<comment type="caution">
    <text evidence="1">The sequence shown here is derived from an EMBL/GenBank/DDBJ whole genome shotgun (WGS) entry which is preliminary data.</text>
</comment>
<dbReference type="Proteomes" id="UP000034264">
    <property type="component" value="Unassembled WGS sequence"/>
</dbReference>
<gene>
    <name evidence="1" type="ORF">UX05_C0004G0057</name>
</gene>
<organism evidence="1 2">
    <name type="scientific">Candidatus Amesbacteria bacterium GW2011_GWC2_45_19</name>
    <dbReference type="NCBI Taxonomy" id="1618366"/>
    <lineage>
        <taxon>Bacteria</taxon>
        <taxon>Candidatus Amesiibacteriota</taxon>
    </lineage>
</organism>
<protein>
    <recommendedName>
        <fullName evidence="3">Antitoxin</fullName>
    </recommendedName>
</protein>
<reference evidence="1 2" key="1">
    <citation type="journal article" date="2015" name="Nature">
        <title>rRNA introns, odd ribosomes, and small enigmatic genomes across a large radiation of phyla.</title>
        <authorList>
            <person name="Brown C.T."/>
            <person name="Hug L.A."/>
            <person name="Thomas B.C."/>
            <person name="Sharon I."/>
            <person name="Castelle C.J."/>
            <person name="Singh A."/>
            <person name="Wilkins M.J."/>
            <person name="Williams K.H."/>
            <person name="Banfield J.F."/>
        </authorList>
    </citation>
    <scope>NUCLEOTIDE SEQUENCE [LARGE SCALE GENOMIC DNA]</scope>
</reference>